<sequence length="264" mass="28805">MSKQHTLLAIDTSTATMAGAILQQDQLLVEVQTEAERNHSIHIMTNIESMLKEAELSVQHITAFVTGIGPGSYTGVRIAVTAAKTLAWSTGKPVIGVSSLEGLAYGALLHEQEHLDQGSAIIIPIMDARRGQVYTAAFQASGTDKWERQHNDHIQMMSNWCQSLQEQLERYVQDGVKELWFAGDVQLHEEAIEQMKVIASGLSITVRSLTSAMQGLAIAKLGQAKLGTMSEDELAAVHDLVPNYAQLTEAEVKQNAKEKEEGQA</sequence>
<gene>
    <name evidence="2" type="primary">tsaB</name>
    <name evidence="2" type="ORF">NAG76_10615</name>
</gene>
<accession>A0A9J6ZLA3</accession>
<dbReference type="GO" id="GO:0002949">
    <property type="term" value="P:tRNA threonylcarbamoyladenosine modification"/>
    <property type="evidence" value="ECO:0007669"/>
    <property type="project" value="InterPro"/>
</dbReference>
<evidence type="ECO:0000259" key="1">
    <source>
        <dbReference type="Pfam" id="PF00814"/>
    </source>
</evidence>
<dbReference type="InterPro" id="IPR043129">
    <property type="entry name" value="ATPase_NBD"/>
</dbReference>
<dbReference type="PANTHER" id="PTHR11735:SF11">
    <property type="entry name" value="TRNA THREONYLCARBAMOYLADENOSINE BIOSYNTHESIS PROTEIN TSAB"/>
    <property type="match status" value="1"/>
</dbReference>
<dbReference type="GO" id="GO:0061711">
    <property type="term" value="F:tRNA N(6)-L-threonylcarbamoyladenine synthase activity"/>
    <property type="evidence" value="ECO:0007669"/>
    <property type="project" value="UniProtKB-EC"/>
</dbReference>
<dbReference type="EC" id="2.3.1.234" evidence="2"/>
<dbReference type="EMBL" id="CP097899">
    <property type="protein sequence ID" value="URN96640.1"/>
    <property type="molecule type" value="Genomic_DNA"/>
</dbReference>
<dbReference type="InterPro" id="IPR022496">
    <property type="entry name" value="T6A_TsaB"/>
</dbReference>
<protein>
    <submittedName>
        <fullName evidence="2">tRNA (Adenosine(37)-N6)-threonylcarbamoyltransferase complex dimerization subunit type 1 TsaB</fullName>
        <ecNumber evidence="2">2.3.1.234</ecNumber>
    </submittedName>
</protein>
<proteinExistence type="predicted"/>
<dbReference type="GO" id="GO:0005829">
    <property type="term" value="C:cytosol"/>
    <property type="evidence" value="ECO:0007669"/>
    <property type="project" value="TreeGrafter"/>
</dbReference>
<organism evidence="2 3">
    <name type="scientific">Candidatus Pristimantibacillus lignocellulolyticus</name>
    <dbReference type="NCBI Taxonomy" id="2994561"/>
    <lineage>
        <taxon>Bacteria</taxon>
        <taxon>Bacillati</taxon>
        <taxon>Bacillota</taxon>
        <taxon>Bacilli</taxon>
        <taxon>Bacillales</taxon>
        <taxon>Paenibacillaceae</taxon>
        <taxon>Candidatus Pristimantibacillus</taxon>
    </lineage>
</organism>
<name>A0A9J6ZLA3_9BACL</name>
<dbReference type="Gene3D" id="3.30.420.40">
    <property type="match status" value="1"/>
</dbReference>
<dbReference type="KEGG" id="plig:NAG76_10615"/>
<reference evidence="2" key="1">
    <citation type="submission" date="2022-05" db="EMBL/GenBank/DDBJ databases">
        <title>Novel bacterial taxa in a minimal lignocellulolytic consortium and its capacity to transform plastics disclosed by genome-resolved metagenomics.</title>
        <authorList>
            <person name="Rodriguez C.A.D."/>
            <person name="Diaz-Garcia L."/>
            <person name="Herrera K."/>
            <person name="Tarazona N.A."/>
            <person name="Sproer C."/>
            <person name="Overmann J."/>
            <person name="Jimenez D.J."/>
        </authorList>
    </citation>
    <scope>NUCLEOTIDE SEQUENCE</scope>
    <source>
        <strain evidence="2">MAG5</strain>
    </source>
</reference>
<feature type="domain" description="Gcp-like" evidence="1">
    <location>
        <begin position="34"/>
        <end position="219"/>
    </location>
</feature>
<dbReference type="InterPro" id="IPR000905">
    <property type="entry name" value="Gcp-like_dom"/>
</dbReference>
<dbReference type="Pfam" id="PF00814">
    <property type="entry name" value="TsaD"/>
    <property type="match status" value="1"/>
</dbReference>
<evidence type="ECO:0000313" key="3">
    <source>
        <dbReference type="Proteomes" id="UP001056756"/>
    </source>
</evidence>
<dbReference type="Gene3D" id="3.30.420.200">
    <property type="match status" value="1"/>
</dbReference>
<dbReference type="SUPFAM" id="SSF53067">
    <property type="entry name" value="Actin-like ATPase domain"/>
    <property type="match status" value="2"/>
</dbReference>
<evidence type="ECO:0000313" key="2">
    <source>
        <dbReference type="EMBL" id="URN96640.1"/>
    </source>
</evidence>
<dbReference type="PANTHER" id="PTHR11735">
    <property type="entry name" value="TRNA N6-ADENOSINE THREONYLCARBAMOYLTRANSFERASE"/>
    <property type="match status" value="1"/>
</dbReference>
<keyword evidence="2" id="KW-0012">Acyltransferase</keyword>
<dbReference type="CDD" id="cd24032">
    <property type="entry name" value="ASKHA_NBD_TsaB"/>
    <property type="match status" value="1"/>
</dbReference>
<dbReference type="NCBIfam" id="TIGR03725">
    <property type="entry name" value="T6A_YeaZ"/>
    <property type="match status" value="1"/>
</dbReference>
<dbReference type="Proteomes" id="UP001056756">
    <property type="component" value="Chromosome"/>
</dbReference>
<dbReference type="AlphaFoldDB" id="A0A9J6ZLA3"/>
<keyword evidence="2" id="KW-0808">Transferase</keyword>